<evidence type="ECO:0000313" key="2">
    <source>
        <dbReference type="Proteomes" id="UP001153678"/>
    </source>
</evidence>
<sequence length="243" mass="27201">NYLKISGYITQKFREYQQNALEKLNSTILTWHNTYEILALSSIMVLNRSCPYSNFTSEEWQIIIETNPYAIDEPVLSASISNALHEAFMHSDETQMSKASSMIDIVKAHVQSGKTINQLLSSKGGPGESAIFLNCGDVIKSYIIGPTIRRDISIMGFQNLLIDEPSLPLVESNFAHYVALEVLSELAKDYNDRKVPFAPNQQIKKISRTKFIVMAHDFVGSNNINIYGEGQFGTRAQGGKDVK</sequence>
<dbReference type="GO" id="GO:0003677">
    <property type="term" value="F:DNA binding"/>
    <property type="evidence" value="ECO:0007669"/>
    <property type="project" value="InterPro"/>
</dbReference>
<keyword evidence="2" id="KW-1185">Reference proteome</keyword>
<dbReference type="OrthoDB" id="2418310at2759"/>
<dbReference type="Proteomes" id="UP001153678">
    <property type="component" value="Unassembled WGS sequence"/>
</dbReference>
<proteinExistence type="predicted"/>
<protein>
    <submittedName>
        <fullName evidence="1">10510_t:CDS:1</fullName>
    </submittedName>
</protein>
<dbReference type="GO" id="GO:0005524">
    <property type="term" value="F:ATP binding"/>
    <property type="evidence" value="ECO:0007669"/>
    <property type="project" value="InterPro"/>
</dbReference>
<dbReference type="EMBL" id="CAMKVN010005860">
    <property type="protein sequence ID" value="CAI2189492.1"/>
    <property type="molecule type" value="Genomic_DNA"/>
</dbReference>
<reference evidence="1" key="1">
    <citation type="submission" date="2022-08" db="EMBL/GenBank/DDBJ databases">
        <authorList>
            <person name="Kallberg Y."/>
            <person name="Tangrot J."/>
            <person name="Rosling A."/>
        </authorList>
    </citation>
    <scope>NUCLEOTIDE SEQUENCE</scope>
    <source>
        <strain evidence="1">Wild A</strain>
    </source>
</reference>
<gene>
    <name evidence="1" type="ORF">FWILDA_LOCUS14106</name>
</gene>
<feature type="non-terminal residue" evidence="1">
    <location>
        <position position="243"/>
    </location>
</feature>
<evidence type="ECO:0000313" key="1">
    <source>
        <dbReference type="EMBL" id="CAI2189492.1"/>
    </source>
</evidence>
<accession>A0A9W4X220</accession>
<dbReference type="GO" id="GO:0003918">
    <property type="term" value="F:DNA topoisomerase type II (double strand cut, ATP-hydrolyzing) activity"/>
    <property type="evidence" value="ECO:0007669"/>
    <property type="project" value="InterPro"/>
</dbReference>
<name>A0A9W4X220_9GLOM</name>
<dbReference type="InterPro" id="IPR013758">
    <property type="entry name" value="Topo_IIA_A/C_ab"/>
</dbReference>
<organism evidence="1 2">
    <name type="scientific">Funneliformis geosporum</name>
    <dbReference type="NCBI Taxonomy" id="1117311"/>
    <lineage>
        <taxon>Eukaryota</taxon>
        <taxon>Fungi</taxon>
        <taxon>Fungi incertae sedis</taxon>
        <taxon>Mucoromycota</taxon>
        <taxon>Glomeromycotina</taxon>
        <taxon>Glomeromycetes</taxon>
        <taxon>Glomerales</taxon>
        <taxon>Glomeraceae</taxon>
        <taxon>Funneliformis</taxon>
    </lineage>
</organism>
<comment type="caution">
    <text evidence="1">The sequence shown here is derived from an EMBL/GenBank/DDBJ whole genome shotgun (WGS) entry which is preliminary data.</text>
</comment>
<dbReference type="Gene3D" id="3.90.199.10">
    <property type="entry name" value="Topoisomerase II, domain 5"/>
    <property type="match status" value="1"/>
</dbReference>
<dbReference type="AlphaFoldDB" id="A0A9W4X220"/>
<dbReference type="GO" id="GO:0006265">
    <property type="term" value="P:DNA topological change"/>
    <property type="evidence" value="ECO:0007669"/>
    <property type="project" value="InterPro"/>
</dbReference>